<dbReference type="FunFam" id="3.40.390.10:FF:000002">
    <property type="entry name" value="Disintegrin and metalloproteinase domain-containing protein 22"/>
    <property type="match status" value="1"/>
</dbReference>
<sequence length="650" mass="70539">MSILTVSGVNTFLPDINNELPLRRSKYSIVNPQLIRRWTRSINTETQSRGVIVDQEAGLNAYSQTYSALLSQVHCYYHGQVEGYEDSVVALSTCSGLRGVIVIGNETYGLEPVEQSETNDHLLYLLNDDQTGPISCGVVSEDASTQSHEPFEPGQSLTKKRNLPLTSYVELVVVVDNLRYKLKNGNETAIREEMVEVANLLDGYYKQLNIRVVLMGLEIFKDGNPFSVDGSAGEVLGNFVKWRKESLLPKIRHDVGQLVVGRSGPYMGSILGMAFLGTVCSAANSGGINVFSDDKVPLFSTVLAHEMGHNLGMNHDNGRCECEGNPCIMAATGSTKFSTCSGQDFETLFIQGRGECLKNQPNPSDVVGNIECGNGRLDKGEQCDCGKPEECDNDCCNAATCKFTSGSTCAQGLCCNNCQVRVSGYKCRASVNTCDLPEFCDGRTGFCPDDYYVMDGLPCLNNNAYCYEGRCQTYDFQCKHLFAQATKADDLCFSHANIVGDKYGNCGLDSNQKYKKCSLVNAKCGKLQCTNVDLNSHPVGAQVSSVIVDGKKCVNADFNLGPDVLDPAYVNPGSPCEKGKTCLDFECVNASALLPNLNCEARTTCSNKGVCNDRGNCHCNDGWAPPRCNKFGRGGSLDSGPAQIGEFELI</sequence>
<dbReference type="CDD" id="cd04269">
    <property type="entry name" value="ZnMc_adamalysin_II_like"/>
    <property type="match status" value="1"/>
</dbReference>
<dbReference type="Gene3D" id="3.40.390.10">
    <property type="entry name" value="Collagenase (Catalytic Domain)"/>
    <property type="match status" value="1"/>
</dbReference>
<evidence type="ECO:0000259" key="10">
    <source>
        <dbReference type="PROSITE" id="PS50214"/>
    </source>
</evidence>
<dbReference type="Proteomes" id="UP000261660">
    <property type="component" value="Unplaced"/>
</dbReference>
<dbReference type="GeneTree" id="ENSGT00940000166115"/>
<dbReference type="PROSITE" id="PS50215">
    <property type="entry name" value="ADAM_MEPRO"/>
    <property type="match status" value="1"/>
</dbReference>
<dbReference type="GO" id="GO:0006508">
    <property type="term" value="P:proteolysis"/>
    <property type="evidence" value="ECO:0007669"/>
    <property type="project" value="InterPro"/>
</dbReference>
<dbReference type="SUPFAM" id="SSF57552">
    <property type="entry name" value="Blood coagulation inhibitor (disintegrin)"/>
    <property type="match status" value="1"/>
</dbReference>
<feature type="domain" description="Peptidase M12B" evidence="11">
    <location>
        <begin position="167"/>
        <end position="361"/>
    </location>
</feature>
<dbReference type="SUPFAM" id="SSF55486">
    <property type="entry name" value="Metalloproteases ('zincins'), catalytic domain"/>
    <property type="match status" value="1"/>
</dbReference>
<dbReference type="InterPro" id="IPR000742">
    <property type="entry name" value="EGF"/>
</dbReference>
<keyword evidence="7" id="KW-0245">EGF-like domain</keyword>
<proteinExistence type="predicted"/>
<dbReference type="InterPro" id="IPR036436">
    <property type="entry name" value="Disintegrin_dom_sf"/>
</dbReference>
<dbReference type="InterPro" id="IPR001762">
    <property type="entry name" value="Disintegrin_dom"/>
</dbReference>
<dbReference type="Gene3D" id="4.10.70.10">
    <property type="entry name" value="Disintegrin domain"/>
    <property type="match status" value="1"/>
</dbReference>
<evidence type="ECO:0000256" key="2">
    <source>
        <dbReference type="ARBA" id="ARBA00022692"/>
    </source>
</evidence>
<dbReference type="PROSITE" id="PS01186">
    <property type="entry name" value="EGF_2"/>
    <property type="match status" value="1"/>
</dbReference>
<dbReference type="PANTHER" id="PTHR11905">
    <property type="entry name" value="ADAM A DISINTEGRIN AND METALLOPROTEASE DOMAIN"/>
    <property type="match status" value="1"/>
</dbReference>
<dbReference type="PANTHER" id="PTHR11905:SF136">
    <property type="entry name" value="DISINTEGRIN AND METALLOPROTEINASE DOMAIN-CONTAINING PROTEIN 9"/>
    <property type="match status" value="1"/>
</dbReference>
<dbReference type="PROSITE" id="PS50214">
    <property type="entry name" value="DISINTEGRIN_2"/>
    <property type="match status" value="1"/>
</dbReference>
<keyword evidence="13" id="KW-1185">Reference proteome</keyword>
<dbReference type="FunFam" id="4.10.70.10:FF:000001">
    <property type="entry name" value="Disintegrin and metalloproteinase domain-containing protein 22"/>
    <property type="match status" value="1"/>
</dbReference>
<evidence type="ECO:0000313" key="13">
    <source>
        <dbReference type="Proteomes" id="UP000261660"/>
    </source>
</evidence>
<protein>
    <submittedName>
        <fullName evidence="12">ADAM metallopeptidase domain 9b</fullName>
    </submittedName>
</protein>
<keyword evidence="8" id="KW-0862">Zinc</keyword>
<dbReference type="PROSITE" id="PS00427">
    <property type="entry name" value="DISINTEGRIN_1"/>
    <property type="match status" value="1"/>
</dbReference>
<dbReference type="Pfam" id="PF00200">
    <property type="entry name" value="Disintegrin"/>
    <property type="match status" value="1"/>
</dbReference>
<reference evidence="12" key="2">
    <citation type="submission" date="2025-09" db="UniProtKB">
        <authorList>
            <consortium name="Ensembl"/>
        </authorList>
    </citation>
    <scope>IDENTIFICATION</scope>
</reference>
<dbReference type="InterPro" id="IPR034027">
    <property type="entry name" value="Reprolysin_adamalysin"/>
</dbReference>
<name>A0A3Q3ETK4_9LABR</name>
<evidence type="ECO:0000313" key="12">
    <source>
        <dbReference type="Ensembl" id="ENSLBEP00000010684.1"/>
    </source>
</evidence>
<keyword evidence="2" id="KW-0812">Transmembrane</keyword>
<evidence type="ECO:0000256" key="4">
    <source>
        <dbReference type="ARBA" id="ARBA00023136"/>
    </source>
</evidence>
<dbReference type="InterPro" id="IPR001590">
    <property type="entry name" value="Peptidase_M12B"/>
</dbReference>
<comment type="caution">
    <text evidence="7">Lacks conserved residue(s) required for the propagation of feature annotation.</text>
</comment>
<feature type="domain" description="Disintegrin" evidence="10">
    <location>
        <begin position="369"/>
        <end position="455"/>
    </location>
</feature>
<dbReference type="InterPro" id="IPR006586">
    <property type="entry name" value="ADAM_Cys-rich"/>
</dbReference>
<organism evidence="12 13">
    <name type="scientific">Labrus bergylta</name>
    <name type="common">ballan wrasse</name>
    <dbReference type="NCBI Taxonomy" id="56723"/>
    <lineage>
        <taxon>Eukaryota</taxon>
        <taxon>Metazoa</taxon>
        <taxon>Chordata</taxon>
        <taxon>Craniata</taxon>
        <taxon>Vertebrata</taxon>
        <taxon>Euteleostomi</taxon>
        <taxon>Actinopterygii</taxon>
        <taxon>Neopterygii</taxon>
        <taxon>Teleostei</taxon>
        <taxon>Neoteleostei</taxon>
        <taxon>Acanthomorphata</taxon>
        <taxon>Eupercaria</taxon>
        <taxon>Labriformes</taxon>
        <taxon>Labridae</taxon>
        <taxon>Labrus</taxon>
    </lineage>
</organism>
<evidence type="ECO:0000256" key="5">
    <source>
        <dbReference type="ARBA" id="ARBA00023157"/>
    </source>
</evidence>
<evidence type="ECO:0000259" key="11">
    <source>
        <dbReference type="PROSITE" id="PS50215"/>
    </source>
</evidence>
<dbReference type="InterPro" id="IPR018358">
    <property type="entry name" value="Disintegrin_CS"/>
</dbReference>
<feature type="domain" description="EGF-like" evidence="9">
    <location>
        <begin position="595"/>
        <end position="629"/>
    </location>
</feature>
<comment type="subcellular location">
    <subcellularLocation>
        <location evidence="1">Membrane</location>
        <topology evidence="1">Single-pass membrane protein</topology>
    </subcellularLocation>
</comment>
<dbReference type="GO" id="GO:0005886">
    <property type="term" value="C:plasma membrane"/>
    <property type="evidence" value="ECO:0007669"/>
    <property type="project" value="TreeGrafter"/>
</dbReference>
<dbReference type="SMART" id="SM00608">
    <property type="entry name" value="ACR"/>
    <property type="match status" value="1"/>
</dbReference>
<evidence type="ECO:0000256" key="3">
    <source>
        <dbReference type="ARBA" id="ARBA00022989"/>
    </source>
</evidence>
<reference evidence="12" key="1">
    <citation type="submission" date="2025-08" db="UniProtKB">
        <authorList>
            <consortium name="Ensembl"/>
        </authorList>
    </citation>
    <scope>IDENTIFICATION</scope>
</reference>
<feature type="binding site" evidence="8">
    <location>
        <position position="305"/>
    </location>
    <ligand>
        <name>Zn(2+)</name>
        <dbReference type="ChEBI" id="CHEBI:29105"/>
        <note>catalytic</note>
    </ligand>
</feature>
<dbReference type="AlphaFoldDB" id="A0A3Q3ETK4"/>
<dbReference type="PROSITE" id="PS50026">
    <property type="entry name" value="EGF_3"/>
    <property type="match status" value="1"/>
</dbReference>
<dbReference type="Pfam" id="PF08516">
    <property type="entry name" value="ADAM_CR"/>
    <property type="match status" value="1"/>
</dbReference>
<feature type="binding site" evidence="8">
    <location>
        <position position="315"/>
    </location>
    <ligand>
        <name>Zn(2+)</name>
        <dbReference type="ChEBI" id="CHEBI:29105"/>
        <note>catalytic</note>
    </ligand>
</feature>
<dbReference type="Ensembl" id="ENSLBET00000011258.1">
    <property type="protein sequence ID" value="ENSLBEP00000010684.1"/>
    <property type="gene ID" value="ENSLBEG00000008205.1"/>
</dbReference>
<dbReference type="InterPro" id="IPR024079">
    <property type="entry name" value="MetalloPept_cat_dom_sf"/>
</dbReference>
<evidence type="ECO:0000256" key="7">
    <source>
        <dbReference type="PROSITE-ProRule" id="PRU00076"/>
    </source>
</evidence>
<keyword evidence="5 7" id="KW-1015">Disulfide bond</keyword>
<dbReference type="GO" id="GO:0004222">
    <property type="term" value="F:metalloendopeptidase activity"/>
    <property type="evidence" value="ECO:0007669"/>
    <property type="project" value="InterPro"/>
</dbReference>
<keyword evidence="3" id="KW-1133">Transmembrane helix</keyword>
<feature type="disulfide bond" evidence="6">
    <location>
        <begin position="427"/>
        <end position="447"/>
    </location>
</feature>
<evidence type="ECO:0000259" key="9">
    <source>
        <dbReference type="PROSITE" id="PS50026"/>
    </source>
</evidence>
<feature type="disulfide bond" evidence="8">
    <location>
        <begin position="322"/>
        <end position="327"/>
    </location>
</feature>
<dbReference type="Pfam" id="PF01421">
    <property type="entry name" value="Reprolysin"/>
    <property type="match status" value="1"/>
</dbReference>
<evidence type="ECO:0000256" key="6">
    <source>
        <dbReference type="PROSITE-ProRule" id="PRU00068"/>
    </source>
</evidence>
<dbReference type="SMART" id="SM00050">
    <property type="entry name" value="DISIN"/>
    <property type="match status" value="1"/>
</dbReference>
<dbReference type="GO" id="GO:0046872">
    <property type="term" value="F:metal ion binding"/>
    <property type="evidence" value="ECO:0007669"/>
    <property type="project" value="UniProtKB-KW"/>
</dbReference>
<accession>A0A3Q3ETK4</accession>
<keyword evidence="8" id="KW-0479">Metal-binding</keyword>
<feature type="active site" evidence="8">
    <location>
        <position position="306"/>
    </location>
</feature>
<feature type="binding site" evidence="8">
    <location>
        <position position="309"/>
    </location>
    <ligand>
        <name>Zn(2+)</name>
        <dbReference type="ChEBI" id="CHEBI:29105"/>
        <note>catalytic</note>
    </ligand>
</feature>
<evidence type="ECO:0000256" key="1">
    <source>
        <dbReference type="ARBA" id="ARBA00004167"/>
    </source>
</evidence>
<evidence type="ECO:0000256" key="8">
    <source>
        <dbReference type="PROSITE-ProRule" id="PRU00276"/>
    </source>
</evidence>
<dbReference type="STRING" id="56723.ENSLBEP00000010684"/>
<dbReference type="InParanoid" id="A0A3Q3ETK4"/>
<feature type="disulfide bond" evidence="7">
    <location>
        <begin position="619"/>
        <end position="628"/>
    </location>
</feature>
<keyword evidence="4" id="KW-0472">Membrane</keyword>